<proteinExistence type="predicted"/>
<comment type="caution">
    <text evidence="1">The sequence shown here is derived from an EMBL/GenBank/DDBJ whole genome shotgun (WGS) entry which is preliminary data.</text>
</comment>
<reference evidence="2" key="1">
    <citation type="submission" date="2016-10" db="EMBL/GenBank/DDBJ databases">
        <authorList>
            <person name="de Groot N.N."/>
        </authorList>
    </citation>
    <scope>NUCLEOTIDE SEQUENCE [LARGE SCALE GENOMIC DNA]</scope>
    <source>
        <strain evidence="2">BP1-145</strain>
    </source>
</reference>
<sequence length="395" mass="44202">MDVKFWINIYIIVVLLLMGCSADQDTYDEALQTEHMPVLFSAGNTEATVTRAAASYMPKNSRFVCSMFFHAGASDTNDSEFGTPKFDVNMTTAWLKISNTVGNAVYRNQAYDEDNIKEDTYGFDDAAKCFYWQNRLNHIFLALTDNNKLSSEDGSDTGTLKLFPNVQTQYKNQYMLAYDLTRGDKTSMAEQPDPILALETARPSGGTPEANRVKLFFKHQFAQIQVNLKSSLDQSAVIDSAWIERVELLGVAETGYVPYCILSDGTLPAATSLPINVDDNKYQSTIKDNPYGSSFNMFKRSTPVGGYLKTFECIAFGTLQGIRITWRESDAADAVKHVTTYKGVKNLTLKSGTKYIYNMELRRSLIAEVTAKIKPWEMDTANYSADGTIKDDNQN</sequence>
<dbReference type="OrthoDB" id="1067566at2"/>
<evidence type="ECO:0000313" key="2">
    <source>
        <dbReference type="Proteomes" id="UP000199134"/>
    </source>
</evidence>
<protein>
    <submittedName>
        <fullName evidence="1">Fimbrillin-like</fullName>
    </submittedName>
</protein>
<evidence type="ECO:0000313" key="1">
    <source>
        <dbReference type="EMBL" id="SDN59661.1"/>
    </source>
</evidence>
<organism evidence="1 2">
    <name type="scientific">Prevotella communis</name>
    <dbReference type="NCBI Taxonomy" id="2913614"/>
    <lineage>
        <taxon>Bacteria</taxon>
        <taxon>Pseudomonadati</taxon>
        <taxon>Bacteroidota</taxon>
        <taxon>Bacteroidia</taxon>
        <taxon>Bacteroidales</taxon>
        <taxon>Prevotellaceae</taxon>
        <taxon>Prevotella</taxon>
    </lineage>
</organism>
<accession>A0A1H0CPD5</accession>
<name>A0A1H0CPD5_9BACT</name>
<dbReference type="InterPro" id="IPR025049">
    <property type="entry name" value="Mfa-like_1"/>
</dbReference>
<dbReference type="EMBL" id="FNIW01000001">
    <property type="protein sequence ID" value="SDN59661.1"/>
    <property type="molecule type" value="Genomic_DNA"/>
</dbReference>
<dbReference type="Proteomes" id="UP000199134">
    <property type="component" value="Unassembled WGS sequence"/>
</dbReference>
<dbReference type="AlphaFoldDB" id="A0A1H0CPD5"/>
<dbReference type="PROSITE" id="PS51257">
    <property type="entry name" value="PROKAR_LIPOPROTEIN"/>
    <property type="match status" value="1"/>
</dbReference>
<gene>
    <name evidence="1" type="ORF">SAMN04487900_10122</name>
</gene>
<dbReference type="Pfam" id="PF13149">
    <property type="entry name" value="Mfa_like_1"/>
    <property type="match status" value="1"/>
</dbReference>
<dbReference type="Gene3D" id="2.60.40.2630">
    <property type="match status" value="1"/>
</dbReference>